<reference evidence="3 4" key="1">
    <citation type="submission" date="2019-10" db="EMBL/GenBank/DDBJ databases">
        <authorList>
            <person name="Palmer J.M."/>
        </authorList>
    </citation>
    <scope>NUCLEOTIDE SEQUENCE [LARGE SCALE GENOMIC DNA]</scope>
    <source>
        <strain evidence="3 4">TWF694</strain>
    </source>
</reference>
<feature type="compositionally biased region" description="Basic and acidic residues" evidence="1">
    <location>
        <begin position="109"/>
        <end position="126"/>
    </location>
</feature>
<feature type="compositionally biased region" description="Basic and acidic residues" evidence="1">
    <location>
        <begin position="483"/>
        <end position="505"/>
    </location>
</feature>
<feature type="region of interest" description="Disordered" evidence="1">
    <location>
        <begin position="37"/>
        <end position="66"/>
    </location>
</feature>
<feature type="region of interest" description="Disordered" evidence="1">
    <location>
        <begin position="109"/>
        <end position="197"/>
    </location>
</feature>
<feature type="compositionally biased region" description="Polar residues" evidence="1">
    <location>
        <begin position="285"/>
        <end position="296"/>
    </location>
</feature>
<feature type="compositionally biased region" description="Polar residues" evidence="1">
    <location>
        <begin position="172"/>
        <end position="185"/>
    </location>
</feature>
<dbReference type="Pfam" id="PF20411">
    <property type="entry name" value="DUF6697"/>
    <property type="match status" value="1"/>
</dbReference>
<protein>
    <recommendedName>
        <fullName evidence="2">DUF6697 domain-containing protein</fullName>
    </recommendedName>
</protein>
<comment type="caution">
    <text evidence="3">The sequence shown here is derived from an EMBL/GenBank/DDBJ whole genome shotgun (WGS) entry which is preliminary data.</text>
</comment>
<name>A0AAV9XPX1_9PEZI</name>
<feature type="domain" description="DUF6697" evidence="2">
    <location>
        <begin position="604"/>
        <end position="804"/>
    </location>
</feature>
<feature type="region of interest" description="Disordered" evidence="1">
    <location>
        <begin position="384"/>
        <end position="570"/>
    </location>
</feature>
<evidence type="ECO:0000256" key="1">
    <source>
        <dbReference type="SAM" id="MobiDB-lite"/>
    </source>
</evidence>
<dbReference type="AlphaFoldDB" id="A0AAV9XPX1"/>
<dbReference type="InterPro" id="IPR046520">
    <property type="entry name" value="DUF6697"/>
</dbReference>
<feature type="compositionally biased region" description="Polar residues" evidence="1">
    <location>
        <begin position="409"/>
        <end position="419"/>
    </location>
</feature>
<keyword evidence="4" id="KW-1185">Reference proteome</keyword>
<feature type="compositionally biased region" description="Basic and acidic residues" evidence="1">
    <location>
        <begin position="270"/>
        <end position="284"/>
    </location>
</feature>
<dbReference type="EMBL" id="JAVHJO010000001">
    <property type="protein sequence ID" value="KAK6544039.1"/>
    <property type="molecule type" value="Genomic_DNA"/>
</dbReference>
<sequence length="823" mass="91982">MNLVSIPRDAVPNLSHKKLPIRDTDLYTRHGSDLFSRKANVPGLKSPPPSRARSRETSFPEVIPSSSSNPTAIALLSNCGVQNRMLDSNTNSTPPTSPVDRCWNLGNRRDADKQQHVSEIKHERSHGGGSKPSSEMHLDRVPPPLAGPQMPSRTLHSNTLTKVSEPRGRSGPFTTTKKSSGNSETSKSKFSKGADEISVNSERVKQIEIANYSGLPSAPASLVSPATYPNNVSIRQTKIPRSSDMVASKQPGVARVTSLFSTDTSSSTEELLRNRHDVQSDKRTICSSGCQTNNTSENRKDRNTHKKSGKFDQKAFLEKEPQPVMLDKASGSRMVSLSIPGYRAKLQENGSSLSPSRSHEIDHDILADKVVEILLQKTKIEVKQEKTPATKASPKKRKRPDTPEDIGQKHTSPVSTLKTKVNARFPSRDRSASPLPLKRKKLSLSRNHDSESDSDEDAFRRTRRRRLAIATSGSNSDKHKGKVPREAKKPQDLNFKKHSSEEASDTKNNNAKTTSSRDSLEKSARKDTDQYRDTTSAMKGSSNRDLETEPKNSAAVASRPTPKTLSRRERQLTQPNDFWFQKYYNHLLTKVTIPKILGSTGNFFSRTKISHYLGGSGRLTAATVSPLAMEQQIHPVKFLMAFSRQFCPINAKKPGEIIVIASVGDFTKKVPSHISSFPVFLQRAVGEYEYMGSYQFDGKIRLFSDKETRELADAPLVEFWVERFFDRRRSGSIWDNPSELGLSKAGVNALAAQLVPEHLKRKDEVRRLTVGQVREYLIKGIVRFSWSFLKPVQYEQKLYNKLSNAKWPVEKRKTTWGALCKET</sequence>
<feature type="compositionally biased region" description="Polar residues" evidence="1">
    <location>
        <begin position="151"/>
        <end position="162"/>
    </location>
</feature>
<feature type="compositionally biased region" description="Basic and acidic residues" evidence="1">
    <location>
        <begin position="518"/>
        <end position="532"/>
    </location>
</feature>
<evidence type="ECO:0000313" key="3">
    <source>
        <dbReference type="EMBL" id="KAK6544039.1"/>
    </source>
</evidence>
<organism evidence="3 4">
    <name type="scientific">Orbilia ellipsospora</name>
    <dbReference type="NCBI Taxonomy" id="2528407"/>
    <lineage>
        <taxon>Eukaryota</taxon>
        <taxon>Fungi</taxon>
        <taxon>Dikarya</taxon>
        <taxon>Ascomycota</taxon>
        <taxon>Pezizomycotina</taxon>
        <taxon>Orbiliomycetes</taxon>
        <taxon>Orbiliales</taxon>
        <taxon>Orbiliaceae</taxon>
        <taxon>Orbilia</taxon>
    </lineage>
</organism>
<dbReference type="Proteomes" id="UP001365542">
    <property type="component" value="Unassembled WGS sequence"/>
</dbReference>
<feature type="region of interest" description="Disordered" evidence="1">
    <location>
        <begin position="263"/>
        <end position="311"/>
    </location>
</feature>
<evidence type="ECO:0000313" key="4">
    <source>
        <dbReference type="Proteomes" id="UP001365542"/>
    </source>
</evidence>
<accession>A0AAV9XPX1</accession>
<evidence type="ECO:0000259" key="2">
    <source>
        <dbReference type="Pfam" id="PF20411"/>
    </source>
</evidence>
<feature type="compositionally biased region" description="Polar residues" evidence="1">
    <location>
        <begin position="506"/>
        <end position="517"/>
    </location>
</feature>
<gene>
    <name evidence="3" type="ORF">TWF694_000752</name>
</gene>
<proteinExistence type="predicted"/>